<comment type="caution">
    <text evidence="1">The sequence shown here is derived from an EMBL/GenBank/DDBJ whole genome shotgun (WGS) entry which is preliminary data.</text>
</comment>
<dbReference type="EMBL" id="JACKWZ010000138">
    <property type="protein sequence ID" value="KAF9414241.1"/>
    <property type="molecule type" value="Genomic_DNA"/>
</dbReference>
<organism evidence="1 2">
    <name type="scientific">Spodoptera exigua</name>
    <name type="common">Beet armyworm</name>
    <name type="synonym">Noctua fulgens</name>
    <dbReference type="NCBI Taxonomy" id="7107"/>
    <lineage>
        <taxon>Eukaryota</taxon>
        <taxon>Metazoa</taxon>
        <taxon>Ecdysozoa</taxon>
        <taxon>Arthropoda</taxon>
        <taxon>Hexapoda</taxon>
        <taxon>Insecta</taxon>
        <taxon>Pterygota</taxon>
        <taxon>Neoptera</taxon>
        <taxon>Endopterygota</taxon>
        <taxon>Lepidoptera</taxon>
        <taxon>Glossata</taxon>
        <taxon>Ditrysia</taxon>
        <taxon>Noctuoidea</taxon>
        <taxon>Noctuidae</taxon>
        <taxon>Amphipyrinae</taxon>
        <taxon>Spodoptera</taxon>
    </lineage>
</organism>
<gene>
    <name evidence="1" type="ORF">HW555_007784</name>
</gene>
<protein>
    <submittedName>
        <fullName evidence="1">Uncharacterized protein</fullName>
    </submittedName>
</protein>
<dbReference type="Proteomes" id="UP000648187">
    <property type="component" value="Unassembled WGS sequence"/>
</dbReference>
<evidence type="ECO:0000313" key="2">
    <source>
        <dbReference type="Proteomes" id="UP000648187"/>
    </source>
</evidence>
<dbReference type="AlphaFoldDB" id="A0A835GEC4"/>
<reference evidence="1" key="1">
    <citation type="submission" date="2020-08" db="EMBL/GenBank/DDBJ databases">
        <title>Spodoptera exigua strain:BAW_Kor-Di-RS1 Genome sequencing and assembly.</title>
        <authorList>
            <person name="Kim J."/>
            <person name="Nam H.Y."/>
            <person name="Kwon M."/>
            <person name="Choi J.H."/>
            <person name="Cho S.R."/>
            <person name="Kim G.-H."/>
        </authorList>
    </citation>
    <scope>NUCLEOTIDE SEQUENCE</scope>
    <source>
        <strain evidence="1">BAW_Kor-Di-RS1</strain>
        <tissue evidence="1">Whole-body</tissue>
    </source>
</reference>
<sequence>MYDSHEISDTVPCIPYTLSTISNGHDFDIKFEEINLEILVAESFNHSLSSTFKNLQKVNGPLSKTIYRMTSNRYQSSRDEGPLERYRRTRNRTIRLACELQNKCTTSDNLINIYLNNISHRWTGAVCPCRVQHHSLSVYFLALVSFLGARSTLVLHAASLSSHEEREEVIIGQSALVFVARARLGGLGARLGGFRARAGQLRALIFEAGALHARDHLEEVVLRLGVRGVLRA</sequence>
<accession>A0A835GEC4</accession>
<evidence type="ECO:0000313" key="1">
    <source>
        <dbReference type="EMBL" id="KAF9414241.1"/>
    </source>
</evidence>
<proteinExistence type="predicted"/>
<keyword evidence="2" id="KW-1185">Reference proteome</keyword>
<name>A0A835GEC4_SPOEX</name>